<dbReference type="Proteomes" id="UP001596220">
    <property type="component" value="Unassembled WGS sequence"/>
</dbReference>
<dbReference type="RefSeq" id="WP_380634169.1">
    <property type="nucleotide sequence ID" value="NZ_JBHSQO010000005.1"/>
</dbReference>
<protein>
    <submittedName>
        <fullName evidence="1">Uncharacterized protein</fullName>
    </submittedName>
</protein>
<evidence type="ECO:0000313" key="2">
    <source>
        <dbReference type="Proteomes" id="UP001596220"/>
    </source>
</evidence>
<reference evidence="2" key="1">
    <citation type="journal article" date="2019" name="Int. J. Syst. Evol. Microbiol.">
        <title>The Global Catalogue of Microorganisms (GCM) 10K type strain sequencing project: providing services to taxonomists for standard genome sequencing and annotation.</title>
        <authorList>
            <consortium name="The Broad Institute Genomics Platform"/>
            <consortium name="The Broad Institute Genome Sequencing Center for Infectious Disease"/>
            <person name="Wu L."/>
            <person name="Ma J."/>
        </authorList>
    </citation>
    <scope>NUCLEOTIDE SEQUENCE [LARGE SCALE GENOMIC DNA]</scope>
    <source>
        <strain evidence="2">CGMCC 4.7246</strain>
    </source>
</reference>
<comment type="caution">
    <text evidence="1">The sequence shown here is derived from an EMBL/GenBank/DDBJ whole genome shotgun (WGS) entry which is preliminary data.</text>
</comment>
<name>A0ABW1P361_9PSEU</name>
<proteinExistence type="predicted"/>
<evidence type="ECO:0000313" key="1">
    <source>
        <dbReference type="EMBL" id="MFC6089152.1"/>
    </source>
</evidence>
<keyword evidence="2" id="KW-1185">Reference proteome</keyword>
<dbReference type="EMBL" id="JBHSQO010000005">
    <property type="protein sequence ID" value="MFC6089152.1"/>
    <property type="molecule type" value="Genomic_DNA"/>
</dbReference>
<accession>A0ABW1P361</accession>
<organism evidence="1 2">
    <name type="scientific">Saccharothrix lopnurensis</name>
    <dbReference type="NCBI Taxonomy" id="1670621"/>
    <lineage>
        <taxon>Bacteria</taxon>
        <taxon>Bacillati</taxon>
        <taxon>Actinomycetota</taxon>
        <taxon>Actinomycetes</taxon>
        <taxon>Pseudonocardiales</taxon>
        <taxon>Pseudonocardiaceae</taxon>
        <taxon>Saccharothrix</taxon>
    </lineage>
</organism>
<sequence length="187" mass="19469">MTRRAVNTALVFVCALSLVAIGVALLLRAERPAAAPPGTTTTTPATTAPAVPVADTCGEVAEVDAYGSPLPPAWLAHVRGAHRAACDRSYGALAEHMVSPYETYPDHPVERSAAEVTTRWRTEDPDGARLAVLAVTLELPGRLDQGGLVYCQPRGAGVVFARGTADRPGGLSAFSLVHGELFGLPSC</sequence>
<gene>
    <name evidence="1" type="ORF">ACFP3R_07705</name>
</gene>